<protein>
    <submittedName>
        <fullName evidence="1">Uncharacterized protein</fullName>
    </submittedName>
</protein>
<dbReference type="AlphaFoldDB" id="A0A2W2GHW9"/>
<evidence type="ECO:0000313" key="1">
    <source>
        <dbReference type="EMBL" id="PZG47452.1"/>
    </source>
</evidence>
<reference evidence="1 2" key="1">
    <citation type="submission" date="2018-01" db="EMBL/GenBank/DDBJ databases">
        <title>Draft genome sequence of Sphaerisporangium sp. 7K107.</title>
        <authorList>
            <person name="Sahin N."/>
            <person name="Saygin H."/>
            <person name="Ay H."/>
        </authorList>
    </citation>
    <scope>NUCLEOTIDE SEQUENCE [LARGE SCALE GENOMIC DNA]</scope>
    <source>
        <strain evidence="1 2">7K107</strain>
    </source>
</reference>
<evidence type="ECO:0000313" key="2">
    <source>
        <dbReference type="Proteomes" id="UP000248544"/>
    </source>
</evidence>
<organism evidence="1 2">
    <name type="scientific">Spongiactinospora gelatinilytica</name>
    <dbReference type="NCBI Taxonomy" id="2666298"/>
    <lineage>
        <taxon>Bacteria</taxon>
        <taxon>Bacillati</taxon>
        <taxon>Actinomycetota</taxon>
        <taxon>Actinomycetes</taxon>
        <taxon>Streptosporangiales</taxon>
        <taxon>Streptosporangiaceae</taxon>
        <taxon>Spongiactinospora</taxon>
    </lineage>
</organism>
<gene>
    <name evidence="1" type="ORF">C1I98_13350</name>
</gene>
<dbReference type="Proteomes" id="UP000248544">
    <property type="component" value="Unassembled WGS sequence"/>
</dbReference>
<dbReference type="RefSeq" id="WP_111167488.1">
    <property type="nucleotide sequence ID" value="NZ_POUA01000086.1"/>
</dbReference>
<dbReference type="EMBL" id="POUA01000086">
    <property type="protein sequence ID" value="PZG47452.1"/>
    <property type="molecule type" value="Genomic_DNA"/>
</dbReference>
<accession>A0A2W2GHW9</accession>
<sequence>MPATRESDPQEERLAPHVAQLCDVIITARLHLAELAGGSREADRLVRARMREILGGARDTRP</sequence>
<comment type="caution">
    <text evidence="1">The sequence shown here is derived from an EMBL/GenBank/DDBJ whole genome shotgun (WGS) entry which is preliminary data.</text>
</comment>
<proteinExistence type="predicted"/>
<keyword evidence="2" id="KW-1185">Reference proteome</keyword>
<name>A0A2W2GHW9_9ACTN</name>